<dbReference type="PANTHER" id="PTHR33332">
    <property type="entry name" value="REVERSE TRANSCRIPTASE DOMAIN-CONTAINING PROTEIN"/>
    <property type="match status" value="1"/>
</dbReference>
<organism evidence="2">
    <name type="scientific">Lygus hesperus</name>
    <name type="common">Western plant bug</name>
    <dbReference type="NCBI Taxonomy" id="30085"/>
    <lineage>
        <taxon>Eukaryota</taxon>
        <taxon>Metazoa</taxon>
        <taxon>Ecdysozoa</taxon>
        <taxon>Arthropoda</taxon>
        <taxon>Hexapoda</taxon>
        <taxon>Insecta</taxon>
        <taxon>Pterygota</taxon>
        <taxon>Neoptera</taxon>
        <taxon>Paraneoptera</taxon>
        <taxon>Hemiptera</taxon>
        <taxon>Heteroptera</taxon>
        <taxon>Panheteroptera</taxon>
        <taxon>Cimicomorpha</taxon>
        <taxon>Miridae</taxon>
        <taxon>Mirini</taxon>
        <taxon>Lygus</taxon>
    </lineage>
</organism>
<evidence type="ECO:0000259" key="1">
    <source>
        <dbReference type="PROSITE" id="PS50878"/>
    </source>
</evidence>
<sequence length="341" mass="38584">GALRFFESYLFGWKQCIQYEGGYSDFTPLLAGVRQGSILGPLLFNIFVIDLETAFVARHTGDCNATTRLILYADDITALIRSATHVDFERTVERSKASISEWCRANFLVLNDDKTQVLRFGARGDDSCAVTLLGLRLDERLSWNVHTQTLARALRKTVFLLRRLSFAVSPKVLKNAYHGLFESRLSYGILLWGGSGGAMPIFRLQKAAIRLLSGASADTHCRPLFRRLGLLTLPALFILSTLVRVRNNLSAFPRLGDTHDYGTRHRDMLSVQRLRLTLVQRRSPDFVGVRLFNRLPEHLRSLPPRTFANKTKEILLNIAPYAVEEMTTEVWCSDVNVVVRL</sequence>
<dbReference type="InterPro" id="IPR000477">
    <property type="entry name" value="RT_dom"/>
</dbReference>
<feature type="domain" description="Reverse transcriptase" evidence="1">
    <location>
        <begin position="1"/>
        <end position="137"/>
    </location>
</feature>
<dbReference type="Pfam" id="PF00078">
    <property type="entry name" value="RVT_1"/>
    <property type="match status" value="1"/>
</dbReference>
<dbReference type="PROSITE" id="PS50878">
    <property type="entry name" value="RT_POL"/>
    <property type="match status" value="1"/>
</dbReference>
<evidence type="ECO:0000313" key="2">
    <source>
        <dbReference type="EMBL" id="JAG53760.1"/>
    </source>
</evidence>
<dbReference type="SUPFAM" id="SSF56672">
    <property type="entry name" value="DNA/RNA polymerases"/>
    <property type="match status" value="1"/>
</dbReference>
<dbReference type="EMBL" id="GBRD01012064">
    <property type="protein sequence ID" value="JAG53760.1"/>
    <property type="molecule type" value="Transcribed_RNA"/>
</dbReference>
<feature type="non-terminal residue" evidence="2">
    <location>
        <position position="1"/>
    </location>
</feature>
<dbReference type="GO" id="GO:0071897">
    <property type="term" value="P:DNA biosynthetic process"/>
    <property type="evidence" value="ECO:0007669"/>
    <property type="project" value="UniProtKB-ARBA"/>
</dbReference>
<accession>A0A0K8SLS7</accession>
<dbReference type="AlphaFoldDB" id="A0A0K8SLS7"/>
<dbReference type="InterPro" id="IPR043502">
    <property type="entry name" value="DNA/RNA_pol_sf"/>
</dbReference>
<name>A0A0K8SLS7_LYGHE</name>
<reference evidence="2" key="1">
    <citation type="submission" date="2014-09" db="EMBL/GenBank/DDBJ databases">
        <authorList>
            <person name="Magalhaes I.L.F."/>
            <person name="Oliveira U."/>
            <person name="Santos F.R."/>
            <person name="Vidigal T.H.D.A."/>
            <person name="Brescovit A.D."/>
            <person name="Santos A.J."/>
        </authorList>
    </citation>
    <scope>NUCLEOTIDE SEQUENCE</scope>
</reference>
<protein>
    <recommendedName>
        <fullName evidence="1">Reverse transcriptase domain-containing protein</fullName>
    </recommendedName>
</protein>
<proteinExistence type="predicted"/>